<gene>
    <name evidence="1" type="ORF">ACFOW6_13790</name>
</gene>
<proteinExistence type="predicted"/>
<name>A0ABV8UNC9_9PROT</name>
<dbReference type="NCBIfam" id="TIGR02122">
    <property type="entry name" value="TRAP_TAXI"/>
    <property type="match status" value="1"/>
</dbReference>
<reference evidence="2" key="1">
    <citation type="journal article" date="2019" name="Int. J. Syst. Evol. Microbiol.">
        <title>The Global Catalogue of Microorganisms (GCM) 10K type strain sequencing project: providing services to taxonomists for standard genome sequencing and annotation.</title>
        <authorList>
            <consortium name="The Broad Institute Genomics Platform"/>
            <consortium name="The Broad Institute Genome Sequencing Center for Infectious Disease"/>
            <person name="Wu L."/>
            <person name="Ma J."/>
        </authorList>
    </citation>
    <scope>NUCLEOTIDE SEQUENCE [LARGE SCALE GENOMIC DNA]</scope>
    <source>
        <strain evidence="2">CECT 8472</strain>
    </source>
</reference>
<dbReference type="EMBL" id="JBHSCW010000007">
    <property type="protein sequence ID" value="MFC4352619.1"/>
    <property type="molecule type" value="Genomic_DNA"/>
</dbReference>
<evidence type="ECO:0000313" key="2">
    <source>
        <dbReference type="Proteomes" id="UP001595799"/>
    </source>
</evidence>
<dbReference type="RefSeq" id="WP_382422972.1">
    <property type="nucleotide sequence ID" value="NZ_JBHSCW010000007.1"/>
</dbReference>
<keyword evidence="2" id="KW-1185">Reference proteome</keyword>
<dbReference type="PANTHER" id="PTHR42941">
    <property type="entry name" value="SLL1037 PROTEIN"/>
    <property type="match status" value="1"/>
</dbReference>
<dbReference type="Proteomes" id="UP001595799">
    <property type="component" value="Unassembled WGS sequence"/>
</dbReference>
<dbReference type="SUPFAM" id="SSF53850">
    <property type="entry name" value="Periplasmic binding protein-like II"/>
    <property type="match status" value="1"/>
</dbReference>
<dbReference type="PANTHER" id="PTHR42941:SF1">
    <property type="entry name" value="SLL1037 PROTEIN"/>
    <property type="match status" value="1"/>
</dbReference>
<dbReference type="PROSITE" id="PS51318">
    <property type="entry name" value="TAT"/>
    <property type="match status" value="1"/>
</dbReference>
<dbReference type="InterPro" id="IPR006311">
    <property type="entry name" value="TAT_signal"/>
</dbReference>
<comment type="caution">
    <text evidence="1">The sequence shown here is derived from an EMBL/GenBank/DDBJ whole genome shotgun (WGS) entry which is preliminary data.</text>
</comment>
<sequence>MSRQSKFPELSRRDALRLGLAGAAASSFGLHTTSVFAQQSLQWGSSSQGSTGYVIIEGLANTVNRNTDIENASMSTSGGTENMQLFHEGVIQMGQTTSTDWQPAFEGNDPYPEPITVHQMFAYTLFNCTPMVRADSDIQTLEDLRGRRCMPSPAGSSTATMWGILFEAAGILDDVEWTYGSWRESYDALRGDSVDCIPSLLTNGRAAPILSELTSTTPVRILPIPEEVMAKARELNPGIMFGTIPGGVAEGIDEDIQAASFSGVLAASPDVSEDVGYQIMQAVFENTDSVQDLGVQFKDINLDFGAQYLVEGFPVHKGAARYYKENDLWSDSMTEAE</sequence>
<dbReference type="InterPro" id="IPR011852">
    <property type="entry name" value="TRAP_TAXI"/>
</dbReference>
<dbReference type="Gene3D" id="3.40.190.10">
    <property type="entry name" value="Periplasmic binding protein-like II"/>
    <property type="match status" value="2"/>
</dbReference>
<organism evidence="1 2">
    <name type="scientific">Fodinicurvata halophila</name>
    <dbReference type="NCBI Taxonomy" id="1419723"/>
    <lineage>
        <taxon>Bacteria</taxon>
        <taxon>Pseudomonadati</taxon>
        <taxon>Pseudomonadota</taxon>
        <taxon>Alphaproteobacteria</taxon>
        <taxon>Rhodospirillales</taxon>
        <taxon>Rhodovibrionaceae</taxon>
        <taxon>Fodinicurvata</taxon>
    </lineage>
</organism>
<evidence type="ECO:0000313" key="1">
    <source>
        <dbReference type="EMBL" id="MFC4352619.1"/>
    </source>
</evidence>
<accession>A0ABV8UNC9</accession>
<protein>
    <submittedName>
        <fullName evidence="1">TAXI family TRAP transporter solute-binding subunit</fullName>
    </submittedName>
</protein>
<dbReference type="Pfam" id="PF16868">
    <property type="entry name" value="NMT1_3"/>
    <property type="match status" value="1"/>
</dbReference>